<comment type="similarity">
    <text evidence="1">Belongs to the DtxR/MntR family.</text>
</comment>
<keyword evidence="3" id="KW-0238">DNA-binding</keyword>
<gene>
    <name evidence="6" type="primary">mntR</name>
    <name evidence="6" type="ORF">APGBGGHG_00032</name>
    <name evidence="7" type="ORF">DEHNNBFE_00032</name>
    <name evidence="8" type="ORF">DIKIFDFJ_00010</name>
</gene>
<dbReference type="GO" id="GO:0046983">
    <property type="term" value="F:protein dimerization activity"/>
    <property type="evidence" value="ECO:0007669"/>
    <property type="project" value="InterPro"/>
</dbReference>
<proteinExistence type="inferred from homology"/>
<protein>
    <submittedName>
        <fullName evidence="6">HTH-type transcriptional regulator MntR</fullName>
    </submittedName>
</protein>
<dbReference type="PROSITE" id="PS50944">
    <property type="entry name" value="HTH_DTXR"/>
    <property type="match status" value="1"/>
</dbReference>
<evidence type="ECO:0000259" key="5">
    <source>
        <dbReference type="PROSITE" id="PS50944"/>
    </source>
</evidence>
<sequence length="155" mass="17667">MLSRKAEDYLEAILNITEEKGHVRIKDIATTLGVRPPSVVEMVNRLDKKDMVEYRKYDGVTLTKEGRAIAIIVKERHDIIKSFLEIINVPEKIADTDACTMEHELHAITTTQIKNLVIFVKDAPEYPQWLKHFEDFCATGEHPCVGKEPGHKTKA</sequence>
<dbReference type="InterPro" id="IPR036388">
    <property type="entry name" value="WH-like_DNA-bd_sf"/>
</dbReference>
<dbReference type="GO" id="GO:0003700">
    <property type="term" value="F:DNA-binding transcription factor activity"/>
    <property type="evidence" value="ECO:0007669"/>
    <property type="project" value="InterPro"/>
</dbReference>
<dbReference type="EMBL" id="MT630655">
    <property type="protein sequence ID" value="QNO41676.1"/>
    <property type="molecule type" value="Genomic_DNA"/>
</dbReference>
<reference evidence="6" key="1">
    <citation type="submission" date="2020-06" db="EMBL/GenBank/DDBJ databases">
        <title>Unique genomic features of the anaerobic methanotrophic archaea.</title>
        <authorList>
            <person name="Chadwick G.L."/>
            <person name="Skennerton C.T."/>
            <person name="Laso-Perez R."/>
            <person name="Leu A.O."/>
            <person name="Speth D.R."/>
            <person name="Yu H."/>
            <person name="Morgan-Lang C."/>
            <person name="Hatzenpichler R."/>
            <person name="Goudeau D."/>
            <person name="Malmstrom R."/>
            <person name="Brazelton W.J."/>
            <person name="Woyke T."/>
            <person name="Hallam S.J."/>
            <person name="Tyson G.W."/>
            <person name="Wegener G."/>
            <person name="Boetius A."/>
            <person name="Orphan V."/>
        </authorList>
    </citation>
    <scope>NUCLEOTIDE SEQUENCE</scope>
</reference>
<dbReference type="GO" id="GO:0046914">
    <property type="term" value="F:transition metal ion binding"/>
    <property type="evidence" value="ECO:0007669"/>
    <property type="project" value="InterPro"/>
</dbReference>
<keyword evidence="2" id="KW-0805">Transcription regulation</keyword>
<dbReference type="Pfam" id="PF02742">
    <property type="entry name" value="Fe_dep_repr_C"/>
    <property type="match status" value="1"/>
</dbReference>
<dbReference type="SUPFAM" id="SSF47979">
    <property type="entry name" value="Iron-dependent repressor protein, dimerization domain"/>
    <property type="match status" value="1"/>
</dbReference>
<dbReference type="Pfam" id="PF01325">
    <property type="entry name" value="Fe_dep_repress"/>
    <property type="match status" value="1"/>
</dbReference>
<dbReference type="InterPro" id="IPR022687">
    <property type="entry name" value="HTH_DTXR"/>
</dbReference>
<organism evidence="6">
    <name type="scientific">Candidatus Methanogaster sp. ANME-2c ERB4</name>
    <dbReference type="NCBI Taxonomy" id="2759911"/>
    <lineage>
        <taxon>Archaea</taxon>
        <taxon>Methanobacteriati</taxon>
        <taxon>Methanobacteriota</taxon>
        <taxon>Stenosarchaea group</taxon>
        <taxon>Methanomicrobia</taxon>
        <taxon>Methanosarcinales</taxon>
        <taxon>ANME-2 cluster</taxon>
        <taxon>Candidatus Methanogasteraceae</taxon>
        <taxon>Candidatus Methanogaster</taxon>
    </lineage>
</organism>
<evidence type="ECO:0000313" key="7">
    <source>
        <dbReference type="EMBL" id="QNO41676.1"/>
    </source>
</evidence>
<keyword evidence="4" id="KW-0804">Transcription</keyword>
<dbReference type="PANTHER" id="PTHR33238:SF7">
    <property type="entry name" value="IRON-DEPENDENT TRANSCRIPTIONAL REGULATOR"/>
    <property type="match status" value="1"/>
</dbReference>
<evidence type="ECO:0000313" key="6">
    <source>
        <dbReference type="EMBL" id="QNO41249.1"/>
    </source>
</evidence>
<dbReference type="EMBL" id="MT630608">
    <property type="protein sequence ID" value="QNO41249.1"/>
    <property type="molecule type" value="Genomic_DNA"/>
</dbReference>
<dbReference type="Gene3D" id="1.10.10.10">
    <property type="entry name" value="Winged helix-like DNA-binding domain superfamily/Winged helix DNA-binding domain"/>
    <property type="match status" value="1"/>
</dbReference>
<evidence type="ECO:0000256" key="2">
    <source>
        <dbReference type="ARBA" id="ARBA00023015"/>
    </source>
</evidence>
<dbReference type="InterPro" id="IPR022689">
    <property type="entry name" value="Iron_dep_repressor"/>
</dbReference>
<dbReference type="SUPFAM" id="SSF46785">
    <property type="entry name" value="Winged helix' DNA-binding domain"/>
    <property type="match status" value="1"/>
</dbReference>
<name>A0A7G9XZR5_9EURY</name>
<dbReference type="SMART" id="SM00529">
    <property type="entry name" value="HTH_DTXR"/>
    <property type="match status" value="1"/>
</dbReference>
<evidence type="ECO:0000256" key="4">
    <source>
        <dbReference type="ARBA" id="ARBA00023163"/>
    </source>
</evidence>
<dbReference type="EMBL" id="MT631337">
    <property type="protein sequence ID" value="QNO48383.1"/>
    <property type="molecule type" value="Genomic_DNA"/>
</dbReference>
<feature type="domain" description="HTH dtxR-type" evidence="5">
    <location>
        <begin position="1"/>
        <end position="63"/>
    </location>
</feature>
<dbReference type="InterPro" id="IPR036390">
    <property type="entry name" value="WH_DNA-bd_sf"/>
</dbReference>
<dbReference type="InterPro" id="IPR001367">
    <property type="entry name" value="Fe_dep_repressor"/>
</dbReference>
<dbReference type="Gene3D" id="1.10.60.10">
    <property type="entry name" value="Iron dependent repressor, metal binding and dimerisation domain"/>
    <property type="match status" value="1"/>
</dbReference>
<dbReference type="AlphaFoldDB" id="A0A7G9XZR5"/>
<evidence type="ECO:0000256" key="3">
    <source>
        <dbReference type="ARBA" id="ARBA00023125"/>
    </source>
</evidence>
<dbReference type="PANTHER" id="PTHR33238">
    <property type="entry name" value="IRON (METAL) DEPENDENT REPRESSOR, DTXR FAMILY"/>
    <property type="match status" value="1"/>
</dbReference>
<dbReference type="InterPro" id="IPR050536">
    <property type="entry name" value="DtxR_MntR_Metal-Reg"/>
</dbReference>
<evidence type="ECO:0000256" key="1">
    <source>
        <dbReference type="ARBA" id="ARBA00007871"/>
    </source>
</evidence>
<dbReference type="GO" id="GO:0003677">
    <property type="term" value="F:DNA binding"/>
    <property type="evidence" value="ECO:0007669"/>
    <property type="project" value="UniProtKB-KW"/>
</dbReference>
<accession>A0A7G9XZR5</accession>
<dbReference type="FunFam" id="1.10.10.10:FF:000189">
    <property type="entry name" value="HTH-type transcriptional regulator MntR"/>
    <property type="match status" value="1"/>
</dbReference>
<dbReference type="InterPro" id="IPR036421">
    <property type="entry name" value="Fe_dep_repressor_sf"/>
</dbReference>
<evidence type="ECO:0000313" key="8">
    <source>
        <dbReference type="EMBL" id="QNO48383.1"/>
    </source>
</evidence>